<gene>
    <name evidence="7" type="ORF">Ga0123462_0548</name>
</gene>
<dbReference type="SUPFAM" id="SSF52540">
    <property type="entry name" value="P-loop containing nucleoside triphosphate hydrolases"/>
    <property type="match status" value="1"/>
</dbReference>
<keyword evidence="5" id="KW-0472">Membrane</keyword>
<reference evidence="7 8" key="1">
    <citation type="submission" date="2016-12" db="EMBL/GenBank/DDBJ databases">
        <title>Isolation and genomic insights into novel planktonic Zetaproteobacteria from stratified waters of the Chesapeake Bay.</title>
        <authorList>
            <person name="McAllister S.M."/>
            <person name="Kato S."/>
            <person name="Chan C.S."/>
            <person name="Chiu B.K."/>
            <person name="Field E.K."/>
        </authorList>
    </citation>
    <scope>NUCLEOTIDE SEQUENCE [LARGE SCALE GENOMIC DNA]</scope>
    <source>
        <strain evidence="7 8">CP-8</strain>
    </source>
</reference>
<accession>A0A2K8L598</accession>
<keyword evidence="8" id="KW-1185">Reference proteome</keyword>
<sequence length="241" mass="27804">MWSFRKKSLSEPGVVPALFLHIQKTAGTSIVQIASQYYGSSMTSHGDCWGHPPSDFEGTRFVSGHFGYDYARHLMPSRYSFTFLRDPMERVLSMYYFCREQNSSQFEIYRVARELDLEGFLRAGFKDPLVKKNIWNSQVWQLAHGYAHLDNRTISDFDGNELLTMALEHIDAFSFVGLTETFEEDKLVILNALNLPDESVVANRTSHRPFADEIDVNLRELIEELTELDSQLYQVALSRKK</sequence>
<dbReference type="PANTHER" id="PTHR12812:SF0">
    <property type="entry name" value="HEPARAN-SULFATE 6-O-SULFOTRANSFERASE"/>
    <property type="match status" value="1"/>
</dbReference>
<evidence type="ECO:0000256" key="1">
    <source>
        <dbReference type="ARBA" id="ARBA00004167"/>
    </source>
</evidence>
<evidence type="ECO:0000256" key="5">
    <source>
        <dbReference type="ARBA" id="ARBA00023136"/>
    </source>
</evidence>
<dbReference type="Gene3D" id="3.40.50.300">
    <property type="entry name" value="P-loop containing nucleotide triphosphate hydrolases"/>
    <property type="match status" value="1"/>
</dbReference>
<evidence type="ECO:0000256" key="3">
    <source>
        <dbReference type="ARBA" id="ARBA00022692"/>
    </source>
</evidence>
<dbReference type="RefSeq" id="WP_100264884.1">
    <property type="nucleotide sequence ID" value="NZ_CP018800.1"/>
</dbReference>
<evidence type="ECO:0000313" key="7">
    <source>
        <dbReference type="EMBL" id="ATX81419.1"/>
    </source>
</evidence>
<organism evidence="7 8">
    <name type="scientific">Mariprofundus ferrinatatus</name>
    <dbReference type="NCBI Taxonomy" id="1921087"/>
    <lineage>
        <taxon>Bacteria</taxon>
        <taxon>Pseudomonadati</taxon>
        <taxon>Pseudomonadota</taxon>
        <taxon>Candidatius Mariprofundia</taxon>
        <taxon>Mariprofundales</taxon>
        <taxon>Mariprofundaceae</taxon>
        <taxon>Mariprofundus</taxon>
    </lineage>
</organism>
<dbReference type="PANTHER" id="PTHR12812">
    <property type="entry name" value="HEPARAN SULFATE 6-O-SULFOTRANSFERASE 3"/>
    <property type="match status" value="1"/>
</dbReference>
<keyword evidence="4" id="KW-1133">Transmembrane helix</keyword>
<dbReference type="AlphaFoldDB" id="A0A2K8L598"/>
<dbReference type="KEGG" id="mfn:Ga0123462_0548"/>
<dbReference type="InterPro" id="IPR010635">
    <property type="entry name" value="Heparan_SO4-6-sulfoTrfase"/>
</dbReference>
<dbReference type="OrthoDB" id="9783791at2"/>
<evidence type="ECO:0000313" key="8">
    <source>
        <dbReference type="Proteomes" id="UP000231637"/>
    </source>
</evidence>
<dbReference type="Pfam" id="PF03567">
    <property type="entry name" value="Sulfotransfer_2"/>
    <property type="match status" value="1"/>
</dbReference>
<dbReference type="Proteomes" id="UP000231637">
    <property type="component" value="Chromosome"/>
</dbReference>
<keyword evidence="3" id="KW-0812">Transmembrane</keyword>
<dbReference type="GO" id="GO:0016020">
    <property type="term" value="C:membrane"/>
    <property type="evidence" value="ECO:0007669"/>
    <property type="project" value="UniProtKB-SubCell"/>
</dbReference>
<proteinExistence type="predicted"/>
<name>A0A2K8L598_9PROT</name>
<comment type="subcellular location">
    <subcellularLocation>
        <location evidence="1">Membrane</location>
        <topology evidence="1">Single-pass membrane protein</topology>
    </subcellularLocation>
</comment>
<keyword evidence="6" id="KW-0325">Glycoprotein</keyword>
<evidence type="ECO:0000256" key="2">
    <source>
        <dbReference type="ARBA" id="ARBA00022679"/>
    </source>
</evidence>
<evidence type="ECO:0000256" key="6">
    <source>
        <dbReference type="ARBA" id="ARBA00023180"/>
    </source>
</evidence>
<evidence type="ECO:0000256" key="4">
    <source>
        <dbReference type="ARBA" id="ARBA00022989"/>
    </source>
</evidence>
<dbReference type="GO" id="GO:0017095">
    <property type="term" value="F:heparan sulfate 6-sulfotransferase activity"/>
    <property type="evidence" value="ECO:0007669"/>
    <property type="project" value="TreeGrafter"/>
</dbReference>
<protein>
    <submittedName>
        <fullName evidence="7">Sulfotransferase family protein</fullName>
    </submittedName>
</protein>
<dbReference type="InterPro" id="IPR005331">
    <property type="entry name" value="Sulfotransferase"/>
</dbReference>
<dbReference type="InterPro" id="IPR027417">
    <property type="entry name" value="P-loop_NTPase"/>
</dbReference>
<keyword evidence="2 7" id="KW-0808">Transferase</keyword>
<dbReference type="EMBL" id="CP018800">
    <property type="protein sequence ID" value="ATX81419.1"/>
    <property type="molecule type" value="Genomic_DNA"/>
</dbReference>